<protein>
    <submittedName>
        <fullName evidence="1">Uncharacterized protein</fullName>
    </submittedName>
</protein>
<proteinExistence type="predicted"/>
<gene>
    <name evidence="1" type="ORF">TNIN_114321</name>
</gene>
<dbReference type="AlphaFoldDB" id="A0A8X6YPM4"/>
<comment type="caution">
    <text evidence="1">The sequence shown here is derived from an EMBL/GenBank/DDBJ whole genome shotgun (WGS) entry which is preliminary data.</text>
</comment>
<sequence>MRSVAKSPRVAERTKCQINKPALYTDDSAEGAVENAGNNVLSADFTLSSAVGKHDGEMTVILALDKIRAVWKGKYWLFCIIQIDNFDFNNNQTHYMRDSQDLHEERNIIEY</sequence>
<organism evidence="1 2">
    <name type="scientific">Trichonephila inaurata madagascariensis</name>
    <dbReference type="NCBI Taxonomy" id="2747483"/>
    <lineage>
        <taxon>Eukaryota</taxon>
        <taxon>Metazoa</taxon>
        <taxon>Ecdysozoa</taxon>
        <taxon>Arthropoda</taxon>
        <taxon>Chelicerata</taxon>
        <taxon>Arachnida</taxon>
        <taxon>Araneae</taxon>
        <taxon>Araneomorphae</taxon>
        <taxon>Entelegynae</taxon>
        <taxon>Araneoidea</taxon>
        <taxon>Nephilidae</taxon>
        <taxon>Trichonephila</taxon>
        <taxon>Trichonephila inaurata</taxon>
    </lineage>
</organism>
<reference evidence="1" key="1">
    <citation type="submission" date="2020-08" db="EMBL/GenBank/DDBJ databases">
        <title>Multicomponent nature underlies the extraordinary mechanical properties of spider dragline silk.</title>
        <authorList>
            <person name="Kono N."/>
            <person name="Nakamura H."/>
            <person name="Mori M."/>
            <person name="Yoshida Y."/>
            <person name="Ohtoshi R."/>
            <person name="Malay A.D."/>
            <person name="Moran D.A.P."/>
            <person name="Tomita M."/>
            <person name="Numata K."/>
            <person name="Arakawa K."/>
        </authorList>
    </citation>
    <scope>NUCLEOTIDE SEQUENCE</scope>
</reference>
<dbReference type="Proteomes" id="UP000886998">
    <property type="component" value="Unassembled WGS sequence"/>
</dbReference>
<keyword evidence="2" id="KW-1185">Reference proteome</keyword>
<accession>A0A8X6YPM4</accession>
<name>A0A8X6YPM4_9ARAC</name>
<evidence type="ECO:0000313" key="2">
    <source>
        <dbReference type="Proteomes" id="UP000886998"/>
    </source>
</evidence>
<dbReference type="EMBL" id="BMAV01020880">
    <property type="protein sequence ID" value="GFY74668.1"/>
    <property type="molecule type" value="Genomic_DNA"/>
</dbReference>
<evidence type="ECO:0000313" key="1">
    <source>
        <dbReference type="EMBL" id="GFY74668.1"/>
    </source>
</evidence>